<dbReference type="OrthoDB" id="437457at2759"/>
<gene>
    <name evidence="1" type="ORF">K469DRAFT_552286</name>
</gene>
<dbReference type="AlphaFoldDB" id="A0A6A6EMN8"/>
<name>A0A6A6EMN8_9PEZI</name>
<organism evidence="1 2">
    <name type="scientific">Zopfia rhizophila CBS 207.26</name>
    <dbReference type="NCBI Taxonomy" id="1314779"/>
    <lineage>
        <taxon>Eukaryota</taxon>
        <taxon>Fungi</taxon>
        <taxon>Dikarya</taxon>
        <taxon>Ascomycota</taxon>
        <taxon>Pezizomycotina</taxon>
        <taxon>Dothideomycetes</taxon>
        <taxon>Dothideomycetes incertae sedis</taxon>
        <taxon>Zopfiaceae</taxon>
        <taxon>Zopfia</taxon>
    </lineage>
</organism>
<sequence>TDITLTAYQDTIDYLGYFCDRYRSIVDGISAEDRLSKKVLADQAGKVKRLVQVNILKTYSLFNLEGDDPLDIPEHLS</sequence>
<keyword evidence="2" id="KW-1185">Reference proteome</keyword>
<accession>A0A6A6EMN8</accession>
<dbReference type="EMBL" id="ML994614">
    <property type="protein sequence ID" value="KAF2192834.1"/>
    <property type="molecule type" value="Genomic_DNA"/>
</dbReference>
<feature type="non-terminal residue" evidence="1">
    <location>
        <position position="1"/>
    </location>
</feature>
<proteinExistence type="predicted"/>
<dbReference type="Proteomes" id="UP000800200">
    <property type="component" value="Unassembled WGS sequence"/>
</dbReference>
<evidence type="ECO:0000313" key="2">
    <source>
        <dbReference type="Proteomes" id="UP000800200"/>
    </source>
</evidence>
<evidence type="ECO:0000313" key="1">
    <source>
        <dbReference type="EMBL" id="KAF2192834.1"/>
    </source>
</evidence>
<reference evidence="1" key="1">
    <citation type="journal article" date="2020" name="Stud. Mycol.">
        <title>101 Dothideomycetes genomes: a test case for predicting lifestyles and emergence of pathogens.</title>
        <authorList>
            <person name="Haridas S."/>
            <person name="Albert R."/>
            <person name="Binder M."/>
            <person name="Bloem J."/>
            <person name="Labutti K."/>
            <person name="Salamov A."/>
            <person name="Andreopoulos B."/>
            <person name="Baker S."/>
            <person name="Barry K."/>
            <person name="Bills G."/>
            <person name="Bluhm B."/>
            <person name="Cannon C."/>
            <person name="Castanera R."/>
            <person name="Culley D."/>
            <person name="Daum C."/>
            <person name="Ezra D."/>
            <person name="Gonzalez J."/>
            <person name="Henrissat B."/>
            <person name="Kuo A."/>
            <person name="Liang C."/>
            <person name="Lipzen A."/>
            <person name="Lutzoni F."/>
            <person name="Magnuson J."/>
            <person name="Mondo S."/>
            <person name="Nolan M."/>
            <person name="Ohm R."/>
            <person name="Pangilinan J."/>
            <person name="Park H.-J."/>
            <person name="Ramirez L."/>
            <person name="Alfaro M."/>
            <person name="Sun H."/>
            <person name="Tritt A."/>
            <person name="Yoshinaga Y."/>
            <person name="Zwiers L.-H."/>
            <person name="Turgeon B."/>
            <person name="Goodwin S."/>
            <person name="Spatafora J."/>
            <person name="Crous P."/>
            <person name="Grigoriev I."/>
        </authorList>
    </citation>
    <scope>NUCLEOTIDE SEQUENCE</scope>
    <source>
        <strain evidence="1">CBS 207.26</strain>
    </source>
</reference>
<protein>
    <submittedName>
        <fullName evidence="1">Uncharacterized protein</fullName>
    </submittedName>
</protein>